<dbReference type="OrthoDB" id="9802264at2"/>
<sequence length="351" mass="38023">MTKGAVRFEAVTKMFGDVVALKPLSLDIAPGTLVTLLGPSGCGKTTTLRLIAGLESATSGRILIGGEDVTHLSATYRKVSMVFQSYALFPHMTVRENVAYGLTVTKTPRAEAHARAEEGLAMVGLKGFGDRLPSELSGGQQQRVAVARAIVLEPEVLLLDEPLSNLDAKLRRHVREEIREIQQRLGLTAVYVTHDQEEAMAVSNRIIVMRNAEIAQEGTPFELYDRPASAFIADFIGDANLIGVEVTRTGAETEILVNDTRITLPLAHDKTGPAQMVLRPHQVQLSPEPVPGSFAAEISYAAWLGNVIQYTLATPVGPLFVLSPPVAHPFAHGDTVHVNFRPEDVRLVRTA</sequence>
<organism evidence="5 6">
    <name type="scientific">Palleronia caenipelagi</name>
    <dbReference type="NCBI Taxonomy" id="2489174"/>
    <lineage>
        <taxon>Bacteria</taxon>
        <taxon>Pseudomonadati</taxon>
        <taxon>Pseudomonadota</taxon>
        <taxon>Alphaproteobacteria</taxon>
        <taxon>Rhodobacterales</taxon>
        <taxon>Roseobacteraceae</taxon>
        <taxon>Palleronia</taxon>
    </lineage>
</organism>
<dbReference type="Proteomes" id="UP000318590">
    <property type="component" value="Unassembled WGS sequence"/>
</dbReference>
<dbReference type="Gene3D" id="2.40.50.100">
    <property type="match status" value="1"/>
</dbReference>
<dbReference type="InterPro" id="IPR003439">
    <property type="entry name" value="ABC_transporter-like_ATP-bd"/>
</dbReference>
<evidence type="ECO:0000313" key="5">
    <source>
        <dbReference type="EMBL" id="TRD22051.1"/>
    </source>
</evidence>
<dbReference type="RefSeq" id="WP_142834040.1">
    <property type="nucleotide sequence ID" value="NZ_VFSV01000008.1"/>
</dbReference>
<feature type="domain" description="ABC transporter" evidence="4">
    <location>
        <begin position="6"/>
        <end position="236"/>
    </location>
</feature>
<dbReference type="GO" id="GO:0016887">
    <property type="term" value="F:ATP hydrolysis activity"/>
    <property type="evidence" value="ECO:0007669"/>
    <property type="project" value="InterPro"/>
</dbReference>
<dbReference type="InterPro" id="IPR008995">
    <property type="entry name" value="Mo/tungstate-bd_C_term_dom"/>
</dbReference>
<dbReference type="Pfam" id="PF00005">
    <property type="entry name" value="ABC_tran"/>
    <property type="match status" value="1"/>
</dbReference>
<dbReference type="Gene3D" id="3.40.50.300">
    <property type="entry name" value="P-loop containing nucleotide triphosphate hydrolases"/>
    <property type="match status" value="1"/>
</dbReference>
<dbReference type="PANTHER" id="PTHR42781">
    <property type="entry name" value="SPERMIDINE/PUTRESCINE IMPORT ATP-BINDING PROTEIN POTA"/>
    <property type="match status" value="1"/>
</dbReference>
<evidence type="ECO:0000313" key="6">
    <source>
        <dbReference type="Proteomes" id="UP000318590"/>
    </source>
</evidence>
<keyword evidence="6" id="KW-1185">Reference proteome</keyword>
<dbReference type="SMART" id="SM00382">
    <property type="entry name" value="AAA"/>
    <property type="match status" value="1"/>
</dbReference>
<dbReference type="Pfam" id="PF08402">
    <property type="entry name" value="TOBE_2"/>
    <property type="match status" value="1"/>
</dbReference>
<dbReference type="EMBL" id="VFSV01000008">
    <property type="protein sequence ID" value="TRD22051.1"/>
    <property type="molecule type" value="Genomic_DNA"/>
</dbReference>
<dbReference type="InterPro" id="IPR013611">
    <property type="entry name" value="Transp-assoc_OB_typ2"/>
</dbReference>
<dbReference type="PANTHER" id="PTHR42781:SF4">
    <property type="entry name" value="SPERMIDINE_PUTRESCINE IMPORT ATP-BINDING PROTEIN POTA"/>
    <property type="match status" value="1"/>
</dbReference>
<accession>A0A547Q6R6</accession>
<dbReference type="GO" id="GO:0005524">
    <property type="term" value="F:ATP binding"/>
    <property type="evidence" value="ECO:0007669"/>
    <property type="project" value="UniProtKB-KW"/>
</dbReference>
<keyword evidence="2" id="KW-0547">Nucleotide-binding</keyword>
<dbReference type="InterPro" id="IPR027417">
    <property type="entry name" value="P-loop_NTPase"/>
</dbReference>
<dbReference type="GO" id="GO:0015697">
    <property type="term" value="P:quaternary ammonium group transport"/>
    <property type="evidence" value="ECO:0007669"/>
    <property type="project" value="UniProtKB-ARBA"/>
</dbReference>
<dbReference type="InterPro" id="IPR017871">
    <property type="entry name" value="ABC_transporter-like_CS"/>
</dbReference>
<proteinExistence type="predicted"/>
<dbReference type="SUPFAM" id="SSF50331">
    <property type="entry name" value="MOP-like"/>
    <property type="match status" value="1"/>
</dbReference>
<evidence type="ECO:0000259" key="4">
    <source>
        <dbReference type="PROSITE" id="PS50893"/>
    </source>
</evidence>
<dbReference type="SUPFAM" id="SSF52540">
    <property type="entry name" value="P-loop containing nucleoside triphosphate hydrolases"/>
    <property type="match status" value="1"/>
</dbReference>
<evidence type="ECO:0000256" key="3">
    <source>
        <dbReference type="ARBA" id="ARBA00022840"/>
    </source>
</evidence>
<keyword evidence="3 5" id="KW-0067">ATP-binding</keyword>
<reference evidence="5 6" key="1">
    <citation type="submission" date="2019-06" db="EMBL/GenBank/DDBJ databases">
        <title>Paenimaribius caenipelagi gen. nov., sp. nov., isolated from a tidal flat.</title>
        <authorList>
            <person name="Yoon J.-H."/>
        </authorList>
    </citation>
    <scope>NUCLEOTIDE SEQUENCE [LARGE SCALE GENOMIC DNA]</scope>
    <source>
        <strain evidence="5 6">JBTF-M29</strain>
    </source>
</reference>
<evidence type="ECO:0000256" key="2">
    <source>
        <dbReference type="ARBA" id="ARBA00022741"/>
    </source>
</evidence>
<dbReference type="PROSITE" id="PS50893">
    <property type="entry name" value="ABC_TRANSPORTER_2"/>
    <property type="match status" value="1"/>
</dbReference>
<dbReference type="AlphaFoldDB" id="A0A547Q6R6"/>
<keyword evidence="1" id="KW-0813">Transport</keyword>
<dbReference type="InterPro" id="IPR003593">
    <property type="entry name" value="AAA+_ATPase"/>
</dbReference>
<dbReference type="GO" id="GO:0022857">
    <property type="term" value="F:transmembrane transporter activity"/>
    <property type="evidence" value="ECO:0007669"/>
    <property type="project" value="InterPro"/>
</dbReference>
<protein>
    <submittedName>
        <fullName evidence="5">ABC transporter ATP-binding protein</fullName>
    </submittedName>
</protein>
<gene>
    <name evidence="5" type="ORF">FEV53_06680</name>
</gene>
<comment type="caution">
    <text evidence="5">The sequence shown here is derived from an EMBL/GenBank/DDBJ whole genome shotgun (WGS) entry which is preliminary data.</text>
</comment>
<dbReference type="FunFam" id="3.40.50.300:FF:000425">
    <property type="entry name" value="Probable ABC transporter, ATP-binding subunit"/>
    <property type="match status" value="1"/>
</dbReference>
<dbReference type="InterPro" id="IPR050093">
    <property type="entry name" value="ABC_SmlMolc_Importer"/>
</dbReference>
<dbReference type="PROSITE" id="PS00211">
    <property type="entry name" value="ABC_TRANSPORTER_1"/>
    <property type="match status" value="1"/>
</dbReference>
<dbReference type="GO" id="GO:0043190">
    <property type="term" value="C:ATP-binding cassette (ABC) transporter complex"/>
    <property type="evidence" value="ECO:0007669"/>
    <property type="project" value="InterPro"/>
</dbReference>
<name>A0A547Q6R6_9RHOB</name>
<evidence type="ECO:0000256" key="1">
    <source>
        <dbReference type="ARBA" id="ARBA00022448"/>
    </source>
</evidence>